<keyword evidence="9 11" id="KW-0333">Golgi apparatus</keyword>
<dbReference type="InterPro" id="IPR002659">
    <property type="entry name" value="Glyco_trans_31"/>
</dbReference>
<comment type="subcellular location">
    <subcellularLocation>
        <location evidence="1 11">Golgi apparatus membrane</location>
        <topology evidence="1 11">Single-pass type II membrane protein</topology>
    </subcellularLocation>
</comment>
<dbReference type="Proteomes" id="UP000006906">
    <property type="component" value="Chromosome 12"/>
</dbReference>
<dbReference type="EC" id="2.4.1.-" evidence="11"/>
<evidence type="ECO:0000256" key="1">
    <source>
        <dbReference type="ARBA" id="ARBA00004323"/>
    </source>
</evidence>
<dbReference type="KEGG" id="cre:CHLRE_12g513000v5"/>
<keyword evidence="7" id="KW-0735">Signal-anchor</keyword>
<dbReference type="Gene3D" id="3.90.550.50">
    <property type="match status" value="1"/>
</dbReference>
<keyword evidence="5" id="KW-0808">Transferase</keyword>
<evidence type="ECO:0000256" key="10">
    <source>
        <dbReference type="ARBA" id="ARBA00023136"/>
    </source>
</evidence>
<dbReference type="ExpressionAtlas" id="A0A2K3D3J7">
    <property type="expression patterns" value="baseline and differential"/>
</dbReference>
<evidence type="ECO:0000256" key="7">
    <source>
        <dbReference type="ARBA" id="ARBA00022968"/>
    </source>
</evidence>
<name>A0A2K3D3J7_CHLRE</name>
<evidence type="ECO:0000313" key="12">
    <source>
        <dbReference type="EMBL" id="PNW75113.1"/>
    </source>
</evidence>
<dbReference type="EMBL" id="CM008973">
    <property type="protein sequence ID" value="PNW75113.1"/>
    <property type="molecule type" value="Genomic_DNA"/>
</dbReference>
<evidence type="ECO:0000256" key="11">
    <source>
        <dbReference type="RuleBase" id="RU363063"/>
    </source>
</evidence>
<evidence type="ECO:0000256" key="2">
    <source>
        <dbReference type="ARBA" id="ARBA00004922"/>
    </source>
</evidence>
<evidence type="ECO:0000256" key="5">
    <source>
        <dbReference type="ARBA" id="ARBA00022679"/>
    </source>
</evidence>
<evidence type="ECO:0000256" key="6">
    <source>
        <dbReference type="ARBA" id="ARBA00022692"/>
    </source>
</evidence>
<reference evidence="12 13" key="1">
    <citation type="journal article" date="2007" name="Science">
        <title>The Chlamydomonas genome reveals the evolution of key animal and plant functions.</title>
        <authorList>
            <person name="Merchant S.S."/>
            <person name="Prochnik S.E."/>
            <person name="Vallon O."/>
            <person name="Harris E.H."/>
            <person name="Karpowicz S.J."/>
            <person name="Witman G.B."/>
            <person name="Terry A."/>
            <person name="Salamov A."/>
            <person name="Fritz-Laylin L.K."/>
            <person name="Marechal-Drouard L."/>
            <person name="Marshall W.F."/>
            <person name="Qu L.H."/>
            <person name="Nelson D.R."/>
            <person name="Sanderfoot A.A."/>
            <person name="Spalding M.H."/>
            <person name="Kapitonov V.V."/>
            <person name="Ren Q."/>
            <person name="Ferris P."/>
            <person name="Lindquist E."/>
            <person name="Shapiro H."/>
            <person name="Lucas S.M."/>
            <person name="Grimwood J."/>
            <person name="Schmutz J."/>
            <person name="Cardol P."/>
            <person name="Cerutti H."/>
            <person name="Chanfreau G."/>
            <person name="Chen C.L."/>
            <person name="Cognat V."/>
            <person name="Croft M.T."/>
            <person name="Dent R."/>
            <person name="Dutcher S."/>
            <person name="Fernandez E."/>
            <person name="Fukuzawa H."/>
            <person name="Gonzalez-Ballester D."/>
            <person name="Gonzalez-Halphen D."/>
            <person name="Hallmann A."/>
            <person name="Hanikenne M."/>
            <person name="Hippler M."/>
            <person name="Inwood W."/>
            <person name="Jabbari K."/>
            <person name="Kalanon M."/>
            <person name="Kuras R."/>
            <person name="Lefebvre P.A."/>
            <person name="Lemaire S.D."/>
            <person name="Lobanov A.V."/>
            <person name="Lohr M."/>
            <person name="Manuell A."/>
            <person name="Meier I."/>
            <person name="Mets L."/>
            <person name="Mittag M."/>
            <person name="Mittelmeier T."/>
            <person name="Moroney J.V."/>
            <person name="Moseley J."/>
            <person name="Napoli C."/>
            <person name="Nedelcu A.M."/>
            <person name="Niyogi K."/>
            <person name="Novoselov S.V."/>
            <person name="Paulsen I.T."/>
            <person name="Pazour G."/>
            <person name="Purton S."/>
            <person name="Ral J.P."/>
            <person name="Riano-Pachon D.M."/>
            <person name="Riekhof W."/>
            <person name="Rymarquis L."/>
            <person name="Schroda M."/>
            <person name="Stern D."/>
            <person name="Umen J."/>
            <person name="Willows R."/>
            <person name="Wilson N."/>
            <person name="Zimmer S.L."/>
            <person name="Allmer J."/>
            <person name="Balk J."/>
            <person name="Bisova K."/>
            <person name="Chen C.J."/>
            <person name="Elias M."/>
            <person name="Gendler K."/>
            <person name="Hauser C."/>
            <person name="Lamb M.R."/>
            <person name="Ledford H."/>
            <person name="Long J.C."/>
            <person name="Minagawa J."/>
            <person name="Page M.D."/>
            <person name="Pan J."/>
            <person name="Pootakham W."/>
            <person name="Roje S."/>
            <person name="Rose A."/>
            <person name="Stahlberg E."/>
            <person name="Terauchi A.M."/>
            <person name="Yang P."/>
            <person name="Ball S."/>
            <person name="Bowler C."/>
            <person name="Dieckmann C.L."/>
            <person name="Gladyshev V.N."/>
            <person name="Green P."/>
            <person name="Jorgensen R."/>
            <person name="Mayfield S."/>
            <person name="Mueller-Roeber B."/>
            <person name="Rajamani S."/>
            <person name="Sayre R.T."/>
            <person name="Brokstein P."/>
            <person name="Dubchak I."/>
            <person name="Goodstein D."/>
            <person name="Hornick L."/>
            <person name="Huang Y.W."/>
            <person name="Jhaveri J."/>
            <person name="Luo Y."/>
            <person name="Martinez D."/>
            <person name="Ngau W.C."/>
            <person name="Otillar B."/>
            <person name="Poliakov A."/>
            <person name="Porter A."/>
            <person name="Szajkowski L."/>
            <person name="Werner G."/>
            <person name="Zhou K."/>
            <person name="Grigoriev I.V."/>
            <person name="Rokhsar D.S."/>
            <person name="Grossman A.R."/>
        </authorList>
    </citation>
    <scope>NUCLEOTIDE SEQUENCE [LARGE SCALE GENOMIC DNA]</scope>
    <source>
        <strain evidence="13">CC-503</strain>
    </source>
</reference>
<dbReference type="Gramene" id="PNW75113">
    <property type="protein sequence ID" value="PNW75113"/>
    <property type="gene ID" value="CHLRE_12g513000v5"/>
</dbReference>
<dbReference type="GO" id="GO:0008378">
    <property type="term" value="F:galactosyltransferase activity"/>
    <property type="evidence" value="ECO:0000318"/>
    <property type="project" value="GO_Central"/>
</dbReference>
<organism evidence="12 13">
    <name type="scientific">Chlamydomonas reinhardtii</name>
    <name type="common">Chlamydomonas smithii</name>
    <dbReference type="NCBI Taxonomy" id="3055"/>
    <lineage>
        <taxon>Eukaryota</taxon>
        <taxon>Viridiplantae</taxon>
        <taxon>Chlorophyta</taxon>
        <taxon>core chlorophytes</taxon>
        <taxon>Chlorophyceae</taxon>
        <taxon>CS clade</taxon>
        <taxon>Chlamydomonadales</taxon>
        <taxon>Chlamydomonadaceae</taxon>
        <taxon>Chlamydomonas</taxon>
    </lineage>
</organism>
<keyword evidence="10" id="KW-0472">Membrane</keyword>
<evidence type="ECO:0000313" key="13">
    <source>
        <dbReference type="Proteomes" id="UP000006906"/>
    </source>
</evidence>
<dbReference type="RefSeq" id="XP_001702968.2">
    <property type="nucleotide sequence ID" value="XM_001702916.2"/>
</dbReference>
<keyword evidence="11" id="KW-0464">Manganese</keyword>
<comment type="similarity">
    <text evidence="3 11">Belongs to the glycosyltransferase 31 family.</text>
</comment>
<dbReference type="InParanoid" id="A0A2K3D3J7"/>
<keyword evidence="13" id="KW-1185">Reference proteome</keyword>
<dbReference type="UniPathway" id="UPA00378"/>
<dbReference type="AlphaFoldDB" id="A0A2K3D3J7"/>
<evidence type="ECO:0000256" key="4">
    <source>
        <dbReference type="ARBA" id="ARBA00022676"/>
    </source>
</evidence>
<sequence length="317" mass="34602">MNGSGAHASTSCSGQPARVYIFICSAAKNSDRRNSLRKSWFRYLSDADSPLPPRYRSGVSIRFIVSRESRCEEVDVEQAQHSDILYIDAPAGYHNLWRKALCFLAWLEGHTDTAAGTSGQGGVGACGNGAGDGGGGGVSGGSGSGNGSGSGTPYDFVMHADDDSFVRLDLLLPLMATWPRQRHYWGYIWDGTGNRVTAPIRNPANKSHMPAEQYPLDYYPPFASGCGFVLSRDLVLALLSRPLPDYRLLDPPFGIHLCGPPDYCVAPGGPVVPVHEERVRPYRPLPTFRPDTLVQHYLRSEEMKPFWEQAAGKLELG</sequence>
<gene>
    <name evidence="12" type="ORF">CHLRE_12g513000v5</name>
</gene>
<dbReference type="OrthoDB" id="2139606at2759"/>
<proteinExistence type="inferred from homology"/>
<accession>A0A2K3D3J7</accession>
<dbReference type="GO" id="GO:0000139">
    <property type="term" value="C:Golgi membrane"/>
    <property type="evidence" value="ECO:0000318"/>
    <property type="project" value="GO_Central"/>
</dbReference>
<keyword evidence="4 11" id="KW-0328">Glycosyltransferase</keyword>
<keyword evidence="6" id="KW-0812">Transmembrane</keyword>
<dbReference type="Pfam" id="PF01762">
    <property type="entry name" value="Galactosyl_T"/>
    <property type="match status" value="2"/>
</dbReference>
<dbReference type="GeneID" id="5728508"/>
<keyword evidence="8" id="KW-1133">Transmembrane helix</keyword>
<dbReference type="PaxDb" id="3055-EDO96706"/>
<dbReference type="STRING" id="3055.A0A2K3D3J7"/>
<evidence type="ECO:0000256" key="3">
    <source>
        <dbReference type="ARBA" id="ARBA00008661"/>
    </source>
</evidence>
<comment type="cofactor">
    <cofactor evidence="11">
        <name>Mn(2+)</name>
        <dbReference type="ChEBI" id="CHEBI:29035"/>
    </cofactor>
</comment>
<evidence type="ECO:0000256" key="8">
    <source>
        <dbReference type="ARBA" id="ARBA00022989"/>
    </source>
</evidence>
<dbReference type="PANTHER" id="PTHR11214">
    <property type="entry name" value="BETA-1,3-N-ACETYLGLUCOSAMINYLTRANSFERASE"/>
    <property type="match status" value="1"/>
</dbReference>
<evidence type="ECO:0000256" key="9">
    <source>
        <dbReference type="ARBA" id="ARBA00023034"/>
    </source>
</evidence>
<dbReference type="PANTHER" id="PTHR11214:SF3">
    <property type="entry name" value="BETA-1,3-GALACTOSYLTRANSFERASE 6"/>
    <property type="match status" value="1"/>
</dbReference>
<protein>
    <recommendedName>
        <fullName evidence="11">Hexosyltransferase</fullName>
        <ecNumber evidence="11">2.4.1.-</ecNumber>
    </recommendedName>
</protein>
<comment type="pathway">
    <text evidence="2">Protein modification; protein glycosylation.</text>
</comment>